<dbReference type="GO" id="GO:0008171">
    <property type="term" value="F:O-methyltransferase activity"/>
    <property type="evidence" value="ECO:0007669"/>
    <property type="project" value="TreeGrafter"/>
</dbReference>
<evidence type="ECO:0000313" key="3">
    <source>
        <dbReference type="Proteomes" id="UP000177707"/>
    </source>
</evidence>
<dbReference type="AlphaFoldDB" id="A0A1G2TYS6"/>
<protein>
    <recommendedName>
        <fullName evidence="1">Methyltransferase FkbM domain-containing protein</fullName>
    </recommendedName>
</protein>
<sequence length="240" mass="27875">MHKKLKEDLKYFVRKYFGYDLRSLKVKLGEDFLDQKKILENKQVKIVFDIGANVGQTTLKYKKMFPKSQIYGFEPFLDVFKKYTDFYKGDKRVFAVNKAFSNKNGNATFFVNNNSYTNSLLPINTGFMEGFRTVKEISVETETIDSFCKRNNVQYIDILKLDVQGGELLVLEGAKEMLTEEAIGLIYTEVEFVEVYKSQPLFGDIQNFLEQYGYKLYKKYIVDNNENGEPIAGDAIFLKL</sequence>
<gene>
    <name evidence="2" type="ORF">A3A96_00955</name>
</gene>
<dbReference type="Pfam" id="PF05050">
    <property type="entry name" value="Methyltransf_21"/>
    <property type="match status" value="1"/>
</dbReference>
<dbReference type="PANTHER" id="PTHR36973">
    <property type="entry name" value="SLL1456 PROTEIN-RELATED"/>
    <property type="match status" value="1"/>
</dbReference>
<dbReference type="NCBIfam" id="TIGR01444">
    <property type="entry name" value="fkbM_fam"/>
    <property type="match status" value="1"/>
</dbReference>
<dbReference type="STRING" id="1802758.A3A96_00955"/>
<dbReference type="SUPFAM" id="SSF53335">
    <property type="entry name" value="S-adenosyl-L-methionine-dependent methyltransferases"/>
    <property type="match status" value="1"/>
</dbReference>
<evidence type="ECO:0000259" key="1">
    <source>
        <dbReference type="Pfam" id="PF05050"/>
    </source>
</evidence>
<dbReference type="Proteomes" id="UP000177707">
    <property type="component" value="Unassembled WGS sequence"/>
</dbReference>
<dbReference type="PANTHER" id="PTHR36973:SF4">
    <property type="entry name" value="NODULATION PROTEIN"/>
    <property type="match status" value="1"/>
</dbReference>
<dbReference type="InterPro" id="IPR029063">
    <property type="entry name" value="SAM-dependent_MTases_sf"/>
</dbReference>
<organism evidence="2 3">
    <name type="scientific">Candidatus Zambryskibacteria bacterium RIFCSPLOWO2_01_FULL_39_39</name>
    <dbReference type="NCBI Taxonomy" id="1802758"/>
    <lineage>
        <taxon>Bacteria</taxon>
        <taxon>Candidatus Zambryskiibacteriota</taxon>
    </lineage>
</organism>
<comment type="caution">
    <text evidence="2">The sequence shown here is derived from an EMBL/GenBank/DDBJ whole genome shotgun (WGS) entry which is preliminary data.</text>
</comment>
<dbReference type="InterPro" id="IPR053188">
    <property type="entry name" value="FkbM_Methyltransferase"/>
</dbReference>
<name>A0A1G2TYS6_9BACT</name>
<evidence type="ECO:0000313" key="2">
    <source>
        <dbReference type="EMBL" id="OHB02427.1"/>
    </source>
</evidence>
<feature type="domain" description="Methyltransferase FkbM" evidence="1">
    <location>
        <begin position="49"/>
        <end position="216"/>
    </location>
</feature>
<dbReference type="Gene3D" id="3.40.50.150">
    <property type="entry name" value="Vaccinia Virus protein VP39"/>
    <property type="match status" value="1"/>
</dbReference>
<dbReference type="EMBL" id="MHWB01000004">
    <property type="protein sequence ID" value="OHB02427.1"/>
    <property type="molecule type" value="Genomic_DNA"/>
</dbReference>
<accession>A0A1G2TYS6</accession>
<reference evidence="2 3" key="1">
    <citation type="journal article" date="2016" name="Nat. Commun.">
        <title>Thousands of microbial genomes shed light on interconnected biogeochemical processes in an aquifer system.</title>
        <authorList>
            <person name="Anantharaman K."/>
            <person name="Brown C.T."/>
            <person name="Hug L.A."/>
            <person name="Sharon I."/>
            <person name="Castelle C.J."/>
            <person name="Probst A.J."/>
            <person name="Thomas B.C."/>
            <person name="Singh A."/>
            <person name="Wilkins M.J."/>
            <person name="Karaoz U."/>
            <person name="Brodie E.L."/>
            <person name="Williams K.H."/>
            <person name="Hubbard S.S."/>
            <person name="Banfield J.F."/>
        </authorList>
    </citation>
    <scope>NUCLEOTIDE SEQUENCE [LARGE SCALE GENOMIC DNA]</scope>
</reference>
<dbReference type="InterPro" id="IPR006342">
    <property type="entry name" value="FkbM_mtfrase"/>
</dbReference>
<proteinExistence type="predicted"/>